<comment type="caution">
    <text evidence="1">The sequence shown here is derived from an EMBL/GenBank/DDBJ whole genome shotgun (WGS) entry which is preliminary data.</text>
</comment>
<dbReference type="Proteomes" id="UP001165064">
    <property type="component" value="Unassembled WGS sequence"/>
</dbReference>
<dbReference type="EMBL" id="BSXS01011424">
    <property type="protein sequence ID" value="GMF00467.1"/>
    <property type="molecule type" value="Genomic_DNA"/>
</dbReference>
<reference evidence="1" key="1">
    <citation type="submission" date="2023-04" db="EMBL/GenBank/DDBJ databases">
        <title>Ambrosiozyma monospora NBRC 10751.</title>
        <authorList>
            <person name="Ichikawa N."/>
            <person name="Sato H."/>
            <person name="Tonouchi N."/>
        </authorList>
    </citation>
    <scope>NUCLEOTIDE SEQUENCE</scope>
    <source>
        <strain evidence="1">NBRC 10751</strain>
    </source>
</reference>
<accession>A0ACB5U2E6</accession>
<evidence type="ECO:0000313" key="1">
    <source>
        <dbReference type="EMBL" id="GMF00467.1"/>
    </source>
</evidence>
<evidence type="ECO:0000313" key="2">
    <source>
        <dbReference type="Proteomes" id="UP001165064"/>
    </source>
</evidence>
<sequence>MIKLVTRRLNQLFSKPITTKFRCYAKAVDLSDPKNSGGFGIDQLPPPLSKNKPHHPPTKNIRISQTTKGKILNTLKTPQQLISKDWLKLFFKKNSPEEQQKSIEKIESVFQSFTRPNAIASLKSNMMASFMPGLEQYGDENWKELLLKDKELAQIYKRSLIGCYFQVASELFEQDIDGSDVIEEDTDVCSIYLTEVSLQNAHFNRLINEIRGIDIDSQRKPRIISLVERYMSLPEPRFIKFQPETILSFEQLIQENLNIRECFMASGSLMKDIGYSKRVPLTSAKLQQWMIRFGC</sequence>
<gene>
    <name evidence="1" type="ORF">Amon02_001101100</name>
</gene>
<protein>
    <submittedName>
        <fullName evidence="1">Unnamed protein product</fullName>
    </submittedName>
</protein>
<keyword evidence="2" id="KW-1185">Reference proteome</keyword>
<name>A0ACB5U2E6_AMBMO</name>
<proteinExistence type="predicted"/>
<organism evidence="1 2">
    <name type="scientific">Ambrosiozyma monospora</name>
    <name type="common">Yeast</name>
    <name type="synonym">Endomycopsis monosporus</name>
    <dbReference type="NCBI Taxonomy" id="43982"/>
    <lineage>
        <taxon>Eukaryota</taxon>
        <taxon>Fungi</taxon>
        <taxon>Dikarya</taxon>
        <taxon>Ascomycota</taxon>
        <taxon>Saccharomycotina</taxon>
        <taxon>Pichiomycetes</taxon>
        <taxon>Pichiales</taxon>
        <taxon>Pichiaceae</taxon>
        <taxon>Ambrosiozyma</taxon>
    </lineage>
</organism>